<dbReference type="GO" id="GO:0032993">
    <property type="term" value="C:protein-DNA complex"/>
    <property type="evidence" value="ECO:0007669"/>
    <property type="project" value="TreeGrafter"/>
</dbReference>
<dbReference type="InterPro" id="IPR039420">
    <property type="entry name" value="WalR-like"/>
</dbReference>
<feature type="modified residue" description="4-aspartylphosphate" evidence="2">
    <location>
        <position position="57"/>
    </location>
</feature>
<dbReference type="STRING" id="1121485.GCA_000426485_02012"/>
<dbReference type="GO" id="GO:0006355">
    <property type="term" value="P:regulation of DNA-templated transcription"/>
    <property type="evidence" value="ECO:0007669"/>
    <property type="project" value="TreeGrafter"/>
</dbReference>
<dbReference type="SMART" id="SM00448">
    <property type="entry name" value="REC"/>
    <property type="match status" value="1"/>
</dbReference>
<evidence type="ECO:0000256" key="1">
    <source>
        <dbReference type="ARBA" id="ARBA00023125"/>
    </source>
</evidence>
<reference evidence="4 5" key="1">
    <citation type="submission" date="2019-03" db="EMBL/GenBank/DDBJ databases">
        <title>San Antonio Military Medical Center submission to MRSN (WRAIR), pending publication.</title>
        <authorList>
            <person name="Blyth D.M."/>
            <person name="Mccarthy S.L."/>
            <person name="Schall S.E."/>
            <person name="Stam J.A."/>
            <person name="Ong A.C."/>
            <person name="Mcgann P.T."/>
        </authorList>
    </citation>
    <scope>NUCLEOTIDE SEQUENCE [LARGE SCALE GENOMIC DNA]</scope>
    <source>
        <strain evidence="4 5">MRSN571793</strain>
    </source>
</reference>
<keyword evidence="5" id="KW-1185">Reference proteome</keyword>
<feature type="domain" description="Response regulatory" evidence="3">
    <location>
        <begin position="6"/>
        <end position="116"/>
    </location>
</feature>
<dbReference type="RefSeq" id="WP_134437017.1">
    <property type="nucleotide sequence ID" value="NZ_SOML01000009.1"/>
</dbReference>
<evidence type="ECO:0000256" key="2">
    <source>
        <dbReference type="PROSITE-ProRule" id="PRU00169"/>
    </source>
</evidence>
<dbReference type="GO" id="GO:0005829">
    <property type="term" value="C:cytosol"/>
    <property type="evidence" value="ECO:0007669"/>
    <property type="project" value="TreeGrafter"/>
</dbReference>
<keyword evidence="2" id="KW-0597">Phosphoprotein</keyword>
<evidence type="ECO:0000313" key="4">
    <source>
        <dbReference type="EMBL" id="TFD95061.1"/>
    </source>
</evidence>
<organism evidence="4 5">
    <name type="scientific">Dysgonomonas capnocytophagoides</name>
    <dbReference type="NCBI Taxonomy" id="45254"/>
    <lineage>
        <taxon>Bacteria</taxon>
        <taxon>Pseudomonadati</taxon>
        <taxon>Bacteroidota</taxon>
        <taxon>Bacteroidia</taxon>
        <taxon>Bacteroidales</taxon>
        <taxon>Dysgonomonadaceae</taxon>
        <taxon>Dysgonomonas</taxon>
    </lineage>
</organism>
<sequence>MDSKLRCLILEDELPGLAYLKMLCQQFPEVEVIKAFDDPKAFLNEIGQLQFDACILDIEMGEMNGLQIANILKDKAIIFVTAYKEYAAEAFDLNAIDYVRKPIQRDRLKQAIDKAIKYLEKPGTTKAFTQLNSEKGKVLLYFDQIDYITIAALDSRDKIVYLKDGKSLTLKNISFDKLISLLPSKRFCRINKREIIALRTIQYFSYDEIISDIIHNDNTIRFSLSEVYRDDFIYKVENSDK</sequence>
<evidence type="ECO:0000259" key="3">
    <source>
        <dbReference type="PROSITE" id="PS50110"/>
    </source>
</evidence>
<dbReference type="AlphaFoldDB" id="A0A4Y8KZW1"/>
<dbReference type="InterPro" id="IPR001789">
    <property type="entry name" value="Sig_transdc_resp-reg_receiver"/>
</dbReference>
<dbReference type="PANTHER" id="PTHR48111:SF17">
    <property type="entry name" value="TRANSCRIPTIONAL REGULATORY PROTEIN YPDB"/>
    <property type="match status" value="1"/>
</dbReference>
<dbReference type="SUPFAM" id="SSF52172">
    <property type="entry name" value="CheY-like"/>
    <property type="match status" value="1"/>
</dbReference>
<keyword evidence="1" id="KW-0238">DNA-binding</keyword>
<dbReference type="PROSITE" id="PS50110">
    <property type="entry name" value="RESPONSE_REGULATORY"/>
    <property type="match status" value="1"/>
</dbReference>
<protein>
    <submittedName>
        <fullName evidence="4">Response regulator transcription factor</fullName>
    </submittedName>
</protein>
<dbReference type="PANTHER" id="PTHR48111">
    <property type="entry name" value="REGULATOR OF RPOS"/>
    <property type="match status" value="1"/>
</dbReference>
<dbReference type="EMBL" id="SOML01000009">
    <property type="protein sequence ID" value="TFD95061.1"/>
    <property type="molecule type" value="Genomic_DNA"/>
</dbReference>
<dbReference type="Pfam" id="PF00072">
    <property type="entry name" value="Response_reg"/>
    <property type="match status" value="1"/>
</dbReference>
<dbReference type="Gene3D" id="3.40.50.2300">
    <property type="match status" value="1"/>
</dbReference>
<gene>
    <name evidence="4" type="ORF">E2605_14690</name>
</gene>
<dbReference type="SMART" id="SM00850">
    <property type="entry name" value="LytTR"/>
    <property type="match status" value="1"/>
</dbReference>
<dbReference type="InterPro" id="IPR011006">
    <property type="entry name" value="CheY-like_superfamily"/>
</dbReference>
<dbReference type="InterPro" id="IPR007492">
    <property type="entry name" value="LytTR_DNA-bd_dom"/>
</dbReference>
<name>A0A4Y8KZW1_9BACT</name>
<dbReference type="Proteomes" id="UP000297861">
    <property type="component" value="Unassembled WGS sequence"/>
</dbReference>
<proteinExistence type="predicted"/>
<dbReference type="Gene3D" id="2.40.50.1020">
    <property type="entry name" value="LytTr DNA-binding domain"/>
    <property type="match status" value="1"/>
</dbReference>
<accession>A0A4Y8KZW1</accession>
<dbReference type="OrthoDB" id="1490554at2"/>
<dbReference type="GO" id="GO:0000976">
    <property type="term" value="F:transcription cis-regulatory region binding"/>
    <property type="evidence" value="ECO:0007669"/>
    <property type="project" value="TreeGrafter"/>
</dbReference>
<dbReference type="GO" id="GO:0000156">
    <property type="term" value="F:phosphorelay response regulator activity"/>
    <property type="evidence" value="ECO:0007669"/>
    <property type="project" value="TreeGrafter"/>
</dbReference>
<evidence type="ECO:0000313" key="5">
    <source>
        <dbReference type="Proteomes" id="UP000297861"/>
    </source>
</evidence>
<comment type="caution">
    <text evidence="4">The sequence shown here is derived from an EMBL/GenBank/DDBJ whole genome shotgun (WGS) entry which is preliminary data.</text>
</comment>